<comment type="similarity">
    <text evidence="2 6">Belongs to the peroxisomal membrane protein PXMP2/4 family.</text>
</comment>
<proteinExistence type="inferred from homology"/>
<evidence type="ECO:0000256" key="4">
    <source>
        <dbReference type="ARBA" id="ARBA00022989"/>
    </source>
</evidence>
<dbReference type="GO" id="GO:0005739">
    <property type="term" value="C:mitochondrion"/>
    <property type="evidence" value="ECO:0007669"/>
    <property type="project" value="TreeGrafter"/>
</dbReference>
<gene>
    <name evidence="8" type="ORF">EHS24_007639</name>
</gene>
<evidence type="ECO:0000313" key="8">
    <source>
        <dbReference type="EMBL" id="RSH82646.1"/>
    </source>
</evidence>
<organism evidence="8 9">
    <name type="scientific">Apiotrichum porosum</name>
    <dbReference type="NCBI Taxonomy" id="105984"/>
    <lineage>
        <taxon>Eukaryota</taxon>
        <taxon>Fungi</taxon>
        <taxon>Dikarya</taxon>
        <taxon>Basidiomycota</taxon>
        <taxon>Agaricomycotina</taxon>
        <taxon>Tremellomycetes</taxon>
        <taxon>Trichosporonales</taxon>
        <taxon>Trichosporonaceae</taxon>
        <taxon>Apiotrichum</taxon>
    </lineage>
</organism>
<keyword evidence="4" id="KW-1133">Transmembrane helix</keyword>
<dbReference type="EMBL" id="RSCE01000005">
    <property type="protein sequence ID" value="RSH82646.1"/>
    <property type="molecule type" value="Genomic_DNA"/>
</dbReference>
<evidence type="ECO:0008006" key="10">
    <source>
        <dbReference type="Google" id="ProtNLM"/>
    </source>
</evidence>
<keyword evidence="5" id="KW-0472">Membrane</keyword>
<dbReference type="GeneID" id="39592182"/>
<evidence type="ECO:0000256" key="3">
    <source>
        <dbReference type="ARBA" id="ARBA00022692"/>
    </source>
</evidence>
<comment type="caution">
    <text evidence="8">The sequence shown here is derived from an EMBL/GenBank/DDBJ whole genome shotgun (WGS) entry which is preliminary data.</text>
</comment>
<evidence type="ECO:0000256" key="2">
    <source>
        <dbReference type="ARBA" id="ARBA00006824"/>
    </source>
</evidence>
<evidence type="ECO:0000256" key="7">
    <source>
        <dbReference type="SAM" id="Coils"/>
    </source>
</evidence>
<keyword evidence="9" id="KW-1185">Reference proteome</keyword>
<dbReference type="Pfam" id="PF04117">
    <property type="entry name" value="Mpv17_PMP22"/>
    <property type="match status" value="1"/>
</dbReference>
<dbReference type="AlphaFoldDB" id="A0A427XUL7"/>
<name>A0A427XUL7_9TREE</name>
<feature type="coiled-coil region" evidence="7">
    <location>
        <begin position="190"/>
        <end position="239"/>
    </location>
</feature>
<keyword evidence="7" id="KW-0175">Coiled coil</keyword>
<protein>
    <recommendedName>
        <fullName evidence="10">Protein required for ethanol metabolism</fullName>
    </recommendedName>
</protein>
<sequence>MTAAAIAAPTSAFGRVWAAYLRQLSLRPLRTKMITSGTLFAFGDTIAQFGIEGRRFGAPSLEPGESDKDRVLPWDPTRALRLTCYGGLIFAPLAHTWLGWLDKIKYASKFKMSVGTVHCVHSNGVMEGKSPSEVKAKVEMAFVTSYMKSVCVFAPTQIVNFTIVPLPHRLAVQQTVGLGWNIFLSYQNNINNKRLAAAQADLAVAQAEEEAEEGHLAHVAAAQASVDKAQARKDRIQNAEGGGATGVGTRMGW</sequence>
<dbReference type="RefSeq" id="XP_028476878.1">
    <property type="nucleotide sequence ID" value="XM_028622985.1"/>
</dbReference>
<dbReference type="PANTHER" id="PTHR11266">
    <property type="entry name" value="PEROXISOMAL MEMBRANE PROTEIN 2, PXMP2 MPV17"/>
    <property type="match status" value="1"/>
</dbReference>
<evidence type="ECO:0000256" key="6">
    <source>
        <dbReference type="RuleBase" id="RU363053"/>
    </source>
</evidence>
<evidence type="ECO:0000256" key="5">
    <source>
        <dbReference type="ARBA" id="ARBA00023136"/>
    </source>
</evidence>
<comment type="subcellular location">
    <subcellularLocation>
        <location evidence="1">Membrane</location>
        <topology evidence="1">Multi-pass membrane protein</topology>
    </subcellularLocation>
</comment>
<dbReference type="OrthoDB" id="430207at2759"/>
<evidence type="ECO:0000313" key="9">
    <source>
        <dbReference type="Proteomes" id="UP000279236"/>
    </source>
</evidence>
<dbReference type="STRING" id="105984.A0A427XUL7"/>
<evidence type="ECO:0000256" key="1">
    <source>
        <dbReference type="ARBA" id="ARBA00004141"/>
    </source>
</evidence>
<dbReference type="GO" id="GO:0016020">
    <property type="term" value="C:membrane"/>
    <property type="evidence" value="ECO:0007669"/>
    <property type="project" value="UniProtKB-SubCell"/>
</dbReference>
<dbReference type="PANTHER" id="PTHR11266:SF17">
    <property type="entry name" value="PROTEIN MPV17"/>
    <property type="match status" value="1"/>
</dbReference>
<dbReference type="InterPro" id="IPR007248">
    <property type="entry name" value="Mpv17_PMP22"/>
</dbReference>
<dbReference type="Proteomes" id="UP000279236">
    <property type="component" value="Unassembled WGS sequence"/>
</dbReference>
<keyword evidence="3" id="KW-0812">Transmembrane</keyword>
<accession>A0A427XUL7</accession>
<reference evidence="8 9" key="1">
    <citation type="submission" date="2018-11" db="EMBL/GenBank/DDBJ databases">
        <title>Genome sequence of Apiotrichum porosum DSM 27194.</title>
        <authorList>
            <person name="Aliyu H."/>
            <person name="Gorte O."/>
            <person name="Ochsenreither K."/>
        </authorList>
    </citation>
    <scope>NUCLEOTIDE SEQUENCE [LARGE SCALE GENOMIC DNA]</scope>
    <source>
        <strain evidence="8 9">DSM 27194</strain>
    </source>
</reference>